<feature type="region of interest" description="Disordered" evidence="1">
    <location>
        <begin position="25"/>
        <end position="45"/>
    </location>
</feature>
<dbReference type="EMBL" id="NQVE01000194">
    <property type="protein sequence ID" value="RAL40266.1"/>
    <property type="molecule type" value="Genomic_DNA"/>
</dbReference>
<feature type="compositionally biased region" description="Basic and acidic residues" evidence="1">
    <location>
        <begin position="27"/>
        <end position="37"/>
    </location>
</feature>
<keyword evidence="3" id="KW-1185">Reference proteome</keyword>
<dbReference type="AlphaFoldDB" id="A0A328D420"/>
<feature type="compositionally biased region" description="Basic and acidic residues" evidence="1">
    <location>
        <begin position="130"/>
        <end position="142"/>
    </location>
</feature>
<dbReference type="Proteomes" id="UP000249390">
    <property type="component" value="Unassembled WGS sequence"/>
</dbReference>
<dbReference type="InterPro" id="IPR019324">
    <property type="entry name" value="MPP6"/>
</dbReference>
<evidence type="ECO:0000313" key="3">
    <source>
        <dbReference type="Proteomes" id="UP000249390"/>
    </source>
</evidence>
<dbReference type="Pfam" id="PF10175">
    <property type="entry name" value="MPP6"/>
    <property type="match status" value="1"/>
</dbReference>
<comment type="caution">
    <text evidence="2">The sequence shown here is derived from an EMBL/GenBank/DDBJ whole genome shotgun (WGS) entry which is preliminary data.</text>
</comment>
<name>A0A328D420_9ASTE</name>
<dbReference type="PANTHER" id="PTHR13582">
    <property type="entry name" value="M-PHASE PHOSPHOPROTEIN 6"/>
    <property type="match status" value="1"/>
</dbReference>
<organism evidence="2 3">
    <name type="scientific">Cuscuta australis</name>
    <dbReference type="NCBI Taxonomy" id="267555"/>
    <lineage>
        <taxon>Eukaryota</taxon>
        <taxon>Viridiplantae</taxon>
        <taxon>Streptophyta</taxon>
        <taxon>Embryophyta</taxon>
        <taxon>Tracheophyta</taxon>
        <taxon>Spermatophyta</taxon>
        <taxon>Magnoliopsida</taxon>
        <taxon>eudicotyledons</taxon>
        <taxon>Gunneridae</taxon>
        <taxon>Pentapetalae</taxon>
        <taxon>asterids</taxon>
        <taxon>lamiids</taxon>
        <taxon>Solanales</taxon>
        <taxon>Convolvulaceae</taxon>
        <taxon>Cuscuteae</taxon>
        <taxon>Cuscuta</taxon>
        <taxon>Cuscuta subgen. Grammica</taxon>
        <taxon>Cuscuta sect. Cleistogrammica</taxon>
    </lineage>
</organism>
<dbReference type="PANTHER" id="PTHR13582:SF0">
    <property type="entry name" value="M-PHASE PHOSPHOPROTEIN 6"/>
    <property type="match status" value="1"/>
</dbReference>
<protein>
    <recommendedName>
        <fullName evidence="4">M-phase phosphoprotein 6</fullName>
    </recommendedName>
</protein>
<feature type="region of interest" description="Disordered" evidence="1">
    <location>
        <begin position="91"/>
        <end position="195"/>
    </location>
</feature>
<dbReference type="GO" id="GO:0000460">
    <property type="term" value="P:maturation of 5.8S rRNA"/>
    <property type="evidence" value="ECO:0007669"/>
    <property type="project" value="TreeGrafter"/>
</dbReference>
<accession>A0A328D420</accession>
<feature type="compositionally biased region" description="Polar residues" evidence="1">
    <location>
        <begin position="96"/>
        <end position="112"/>
    </location>
</feature>
<gene>
    <name evidence="2" type="ORF">DM860_006336</name>
</gene>
<evidence type="ECO:0000256" key="1">
    <source>
        <dbReference type="SAM" id="MobiDB-lite"/>
    </source>
</evidence>
<evidence type="ECO:0008006" key="4">
    <source>
        <dbReference type="Google" id="ProtNLM"/>
    </source>
</evidence>
<reference evidence="2 3" key="1">
    <citation type="submission" date="2018-06" db="EMBL/GenBank/DDBJ databases">
        <title>The Genome of Cuscuta australis (Dodder) Provides Insight into the Evolution of Plant Parasitism.</title>
        <authorList>
            <person name="Liu H."/>
        </authorList>
    </citation>
    <scope>NUCLEOTIDE SEQUENCE [LARGE SCALE GENOMIC DNA]</scope>
    <source>
        <strain evidence="3">cv. Yunnan</strain>
        <tissue evidence="2">Vines</tissue>
    </source>
</reference>
<sequence>MPTEIRMAKRELSSTLKNLKFMQRASNNKEEKAKEAEDVLPDGIFPSSTAPKRCVVIMEGDPHPGAIKGRMSFQNFNPAIDKLNEEELKLNKPEASVTSSGTSSEIISNRENGSSKDGAENSKVNNKSSTDAKGDNKRKQDGVSDVCFPKKTQKNGPDHKGPSSSGKKKSQKYPPRCEQGAFSVLVPPKHQNKKH</sequence>
<evidence type="ECO:0000313" key="2">
    <source>
        <dbReference type="EMBL" id="RAL40266.1"/>
    </source>
</evidence>
<proteinExistence type="predicted"/>